<dbReference type="PANTHER" id="PTHR12110">
    <property type="entry name" value="HYDROXYPYRUVATE ISOMERASE"/>
    <property type="match status" value="1"/>
</dbReference>
<dbReference type="SUPFAM" id="SSF51658">
    <property type="entry name" value="Xylose isomerase-like"/>
    <property type="match status" value="1"/>
</dbReference>
<proteinExistence type="predicted"/>
<reference evidence="3 4" key="1">
    <citation type="journal article" date="2014" name="Genome Announc.">
        <title>Genome Sequence and Methylome of Soil Bacterium Gemmatirosa kalamazoonensis KBS708T, a Member of the Rarely Cultivated Gemmatimonadetes Phylum.</title>
        <authorList>
            <person name="Debruyn J.M."/>
            <person name="Radosevich M."/>
            <person name="Wommack K.E."/>
            <person name="Polson S.W."/>
            <person name="Hauser L.J."/>
            <person name="Fawaz M.N."/>
            <person name="Korlach J."/>
            <person name="Tsai Y.C."/>
        </authorList>
    </citation>
    <scope>NUCLEOTIDE SEQUENCE [LARGE SCALE GENOMIC DNA]</scope>
    <source>
        <strain evidence="3 4">KBS708</strain>
        <plasmid evidence="4">Plasmid 1</plasmid>
    </source>
</reference>
<dbReference type="PROSITE" id="PS51257">
    <property type="entry name" value="PROKAR_LIPOPROTEIN"/>
    <property type="match status" value="1"/>
</dbReference>
<dbReference type="InterPro" id="IPR036237">
    <property type="entry name" value="Xyl_isomerase-like_sf"/>
</dbReference>
<keyword evidence="4" id="KW-1185">Reference proteome</keyword>
<dbReference type="PROSITE" id="PS51318">
    <property type="entry name" value="TAT"/>
    <property type="match status" value="1"/>
</dbReference>
<keyword evidence="3" id="KW-0614">Plasmid</keyword>
<dbReference type="GO" id="GO:0016853">
    <property type="term" value="F:isomerase activity"/>
    <property type="evidence" value="ECO:0007669"/>
    <property type="project" value="UniProtKB-KW"/>
</dbReference>
<dbReference type="OrthoDB" id="9798407at2"/>
<dbReference type="EMBL" id="CP007129">
    <property type="protein sequence ID" value="AHG92706.1"/>
    <property type="molecule type" value="Genomic_DNA"/>
</dbReference>
<dbReference type="FunCoup" id="W0RPU0">
    <property type="interactions" value="35"/>
</dbReference>
<dbReference type="Pfam" id="PF01261">
    <property type="entry name" value="AP_endonuc_2"/>
    <property type="match status" value="1"/>
</dbReference>
<geneLocation type="plasmid" evidence="3 4">
    <name>1</name>
</geneLocation>
<dbReference type="InterPro" id="IPR013022">
    <property type="entry name" value="Xyl_isomerase-like_TIM-brl"/>
</dbReference>
<dbReference type="InterPro" id="IPR050312">
    <property type="entry name" value="IolE/XylAMocC-like"/>
</dbReference>
<protein>
    <submittedName>
        <fullName evidence="3">Xylose isomerase domain-containing protein TIM barrel</fullName>
    </submittedName>
</protein>
<dbReference type="Proteomes" id="UP000019151">
    <property type="component" value="Plasmid 1"/>
</dbReference>
<dbReference type="Gene3D" id="3.20.20.150">
    <property type="entry name" value="Divalent-metal-dependent TIM barrel enzymes"/>
    <property type="match status" value="1"/>
</dbReference>
<evidence type="ECO:0000313" key="4">
    <source>
        <dbReference type="Proteomes" id="UP000019151"/>
    </source>
</evidence>
<dbReference type="AlphaFoldDB" id="W0RPU0"/>
<dbReference type="HOGENOM" id="CLU_059523_1_0_0"/>
<feature type="domain" description="Xylose isomerase-like TIM barrel" evidence="2">
    <location>
        <begin position="65"/>
        <end position="292"/>
    </location>
</feature>
<dbReference type="PANTHER" id="PTHR12110:SF41">
    <property type="entry name" value="INOSOSE DEHYDRATASE"/>
    <property type="match status" value="1"/>
</dbReference>
<sequence length="317" mass="33987">MSHARSRRLFLRDLAAATLGGGLLAACARASANASANAIRPTADRVGVQLFTVRDRMQTDFEGTLAQVAQAGYREVEFFSYNGRTPEQVKAALDRAGLTAPSTHAALRPGPDLEKQLAGYQLMGHRYAAAGGPPPAGMRPGGQRPPMPPPSVDGVRRTIEQYNEVAAAAKPYGIKVLVHNHTMEFQPLPDGRTPYDVLLAELDPERVVLELDIGWATVAGQRALDLFAKHPGRFPLWHVKDMAGLAALAGMTSQAERQRAAKIVPVGQGEIDYRPIFAQAATAGLQHFFVEQDTAPDSGDSIAALRASIEGVRRALA</sequence>
<name>W0RPU0_9BACT</name>
<feature type="region of interest" description="Disordered" evidence="1">
    <location>
        <begin position="130"/>
        <end position="149"/>
    </location>
</feature>
<dbReference type="RefSeq" id="WP_025414035.1">
    <property type="nucleotide sequence ID" value="NZ_CP007129.1"/>
</dbReference>
<gene>
    <name evidence="3" type="ORF">J421_5171</name>
</gene>
<evidence type="ECO:0000259" key="2">
    <source>
        <dbReference type="Pfam" id="PF01261"/>
    </source>
</evidence>
<evidence type="ECO:0000313" key="3">
    <source>
        <dbReference type="EMBL" id="AHG92706.1"/>
    </source>
</evidence>
<accession>W0RPU0</accession>
<dbReference type="KEGG" id="gba:J421_5171"/>
<dbReference type="InterPro" id="IPR006311">
    <property type="entry name" value="TAT_signal"/>
</dbReference>
<feature type="compositionally biased region" description="Pro residues" evidence="1">
    <location>
        <begin position="132"/>
        <end position="149"/>
    </location>
</feature>
<keyword evidence="3" id="KW-0413">Isomerase</keyword>
<evidence type="ECO:0000256" key="1">
    <source>
        <dbReference type="SAM" id="MobiDB-lite"/>
    </source>
</evidence>
<dbReference type="InParanoid" id="W0RPU0"/>
<organism evidence="3 4">
    <name type="scientific">Gemmatirosa kalamazoonensis</name>
    <dbReference type="NCBI Taxonomy" id="861299"/>
    <lineage>
        <taxon>Bacteria</taxon>
        <taxon>Pseudomonadati</taxon>
        <taxon>Gemmatimonadota</taxon>
        <taxon>Gemmatimonadia</taxon>
        <taxon>Gemmatimonadales</taxon>
        <taxon>Gemmatimonadaceae</taxon>
        <taxon>Gemmatirosa</taxon>
    </lineage>
</organism>